<keyword evidence="3" id="KW-0472">Membrane</keyword>
<evidence type="ECO:0000256" key="3">
    <source>
        <dbReference type="SAM" id="Phobius"/>
    </source>
</evidence>
<feature type="region of interest" description="Disordered" evidence="2">
    <location>
        <begin position="215"/>
        <end position="253"/>
    </location>
</feature>
<dbReference type="AlphaFoldDB" id="A0AA88MCG8"/>
<evidence type="ECO:0000313" key="4">
    <source>
        <dbReference type="EMBL" id="KAK2835095.1"/>
    </source>
</evidence>
<keyword evidence="5" id="KW-1185">Reference proteome</keyword>
<dbReference type="EMBL" id="JAUPFM010000012">
    <property type="protein sequence ID" value="KAK2835095.1"/>
    <property type="molecule type" value="Genomic_DNA"/>
</dbReference>
<organism evidence="4 5">
    <name type="scientific">Channa striata</name>
    <name type="common">Snakehead murrel</name>
    <name type="synonym">Ophicephalus striatus</name>
    <dbReference type="NCBI Taxonomy" id="64152"/>
    <lineage>
        <taxon>Eukaryota</taxon>
        <taxon>Metazoa</taxon>
        <taxon>Chordata</taxon>
        <taxon>Craniata</taxon>
        <taxon>Vertebrata</taxon>
        <taxon>Euteleostomi</taxon>
        <taxon>Actinopterygii</taxon>
        <taxon>Neopterygii</taxon>
        <taxon>Teleostei</taxon>
        <taxon>Neoteleostei</taxon>
        <taxon>Acanthomorphata</taxon>
        <taxon>Anabantaria</taxon>
        <taxon>Anabantiformes</taxon>
        <taxon>Channoidei</taxon>
        <taxon>Channidae</taxon>
        <taxon>Channa</taxon>
    </lineage>
</organism>
<gene>
    <name evidence="4" type="ORF">Q5P01_015579</name>
</gene>
<keyword evidence="1" id="KW-0175">Coiled coil</keyword>
<accession>A0AA88MCG8</accession>
<feature type="transmembrane region" description="Helical" evidence="3">
    <location>
        <begin position="30"/>
        <end position="51"/>
    </location>
</feature>
<evidence type="ECO:0000256" key="1">
    <source>
        <dbReference type="SAM" id="Coils"/>
    </source>
</evidence>
<comment type="caution">
    <text evidence="4">The sequence shown here is derived from an EMBL/GenBank/DDBJ whole genome shotgun (WGS) entry which is preliminary data.</text>
</comment>
<protein>
    <submittedName>
        <fullName evidence="4">Uncharacterized protein</fullName>
    </submittedName>
</protein>
<evidence type="ECO:0000256" key="2">
    <source>
        <dbReference type="SAM" id="MobiDB-lite"/>
    </source>
</evidence>
<dbReference type="Proteomes" id="UP001187415">
    <property type="component" value="Unassembled WGS sequence"/>
</dbReference>
<feature type="coiled-coil region" evidence="1">
    <location>
        <begin position="76"/>
        <end position="103"/>
    </location>
</feature>
<keyword evidence="3" id="KW-0812">Transmembrane</keyword>
<keyword evidence="3" id="KW-1133">Transmembrane helix</keyword>
<sequence>MKKDLYTDTGLNCVPPMAASSKSSQRGKNVVIALLTLWSIISLIIIVVWATSPGMKSVAQCNKDLTDAQVRMEGCMNMWEKDKIALEEKVEREREEKDRKSVEIMLLLGRLNATNASLEECRQETVVLMGNISALQDDNEQLRQTEANLTAQIRLQQDHIELVQQNLTQAFHKTESCLSLKTAAESQMLAAQSQTRACESQQQYLQRQLAKCKPDSARSASDNLSPRWGNGWFDSKHRGPGWGQSPDGLMTAV</sequence>
<proteinExistence type="predicted"/>
<evidence type="ECO:0000313" key="5">
    <source>
        <dbReference type="Proteomes" id="UP001187415"/>
    </source>
</evidence>
<name>A0AA88MCG8_CHASR</name>
<reference evidence="4" key="1">
    <citation type="submission" date="2023-07" db="EMBL/GenBank/DDBJ databases">
        <title>Chromosome-level Genome Assembly of Striped Snakehead (Channa striata).</title>
        <authorList>
            <person name="Liu H."/>
        </authorList>
    </citation>
    <scope>NUCLEOTIDE SEQUENCE</scope>
    <source>
        <strain evidence="4">Gz</strain>
        <tissue evidence="4">Muscle</tissue>
    </source>
</reference>